<dbReference type="Gene3D" id="3.40.50.720">
    <property type="entry name" value="NAD(P)-binding Rossmann-like Domain"/>
    <property type="match status" value="1"/>
</dbReference>
<dbReference type="SUPFAM" id="SSF51735">
    <property type="entry name" value="NAD(P)-binding Rossmann-fold domains"/>
    <property type="match status" value="1"/>
</dbReference>
<dbReference type="GO" id="GO:0050661">
    <property type="term" value="F:NADP binding"/>
    <property type="evidence" value="ECO:0007669"/>
    <property type="project" value="InterPro"/>
</dbReference>
<dbReference type="Proteomes" id="UP000004633">
    <property type="component" value="Unassembled WGS sequence"/>
</dbReference>
<dbReference type="SUPFAM" id="SSF48179">
    <property type="entry name" value="6-phosphogluconate dehydrogenase C-terminal domain-like"/>
    <property type="match status" value="1"/>
</dbReference>
<reference evidence="7 8" key="1">
    <citation type="submission" date="2010-08" db="EMBL/GenBank/DDBJ databases">
        <authorList>
            <person name="Weinstock G."/>
            <person name="Sodergren E."/>
            <person name="Clifton S."/>
            <person name="Fulton L."/>
            <person name="Fulton B."/>
            <person name="Courtney L."/>
            <person name="Fronick C."/>
            <person name="Harrison M."/>
            <person name="Strong C."/>
            <person name="Farmer C."/>
            <person name="Delahaunty K."/>
            <person name="Markovic C."/>
            <person name="Hall O."/>
            <person name="Minx P."/>
            <person name="Tomlinson C."/>
            <person name="Mitreva M."/>
            <person name="Hou S."/>
            <person name="Chen J."/>
            <person name="Wollam A."/>
            <person name="Pepin K.H."/>
            <person name="Johnson M."/>
            <person name="Bhonagiri V."/>
            <person name="Zhang X."/>
            <person name="Suruliraj S."/>
            <person name="Warren W."/>
            <person name="Chinwalla A."/>
            <person name="Mardis E.R."/>
            <person name="Wilson R.K."/>
        </authorList>
    </citation>
    <scope>NUCLEOTIDE SEQUENCE [LARGE SCALE GENOMIC DNA]</scope>
    <source>
        <strain evidence="7 8">F0399</strain>
    </source>
</reference>
<evidence type="ECO:0000259" key="5">
    <source>
        <dbReference type="Pfam" id="PF03446"/>
    </source>
</evidence>
<evidence type="ECO:0000313" key="7">
    <source>
        <dbReference type="EMBL" id="EFW30725.1"/>
    </source>
</evidence>
<dbReference type="InterPro" id="IPR008927">
    <property type="entry name" value="6-PGluconate_DH-like_C_sf"/>
</dbReference>
<dbReference type="EMBL" id="AECV01000001">
    <property type="protein sequence ID" value="EFW30725.1"/>
    <property type="molecule type" value="Genomic_DNA"/>
</dbReference>
<keyword evidence="2" id="KW-0560">Oxidoreductase</keyword>
<evidence type="ECO:0000256" key="2">
    <source>
        <dbReference type="ARBA" id="ARBA00023002"/>
    </source>
</evidence>
<dbReference type="GO" id="GO:0016054">
    <property type="term" value="P:organic acid catabolic process"/>
    <property type="evidence" value="ECO:0007669"/>
    <property type="project" value="UniProtKB-ARBA"/>
</dbReference>
<organism evidence="7 8">
    <name type="scientific">Selenomonas artemidis F0399</name>
    <dbReference type="NCBI Taxonomy" id="749551"/>
    <lineage>
        <taxon>Bacteria</taxon>
        <taxon>Bacillati</taxon>
        <taxon>Bacillota</taxon>
        <taxon>Negativicutes</taxon>
        <taxon>Selenomonadales</taxon>
        <taxon>Selenomonadaceae</taxon>
        <taxon>Selenomonas</taxon>
    </lineage>
</organism>
<sequence length="287" mass="29882">MKKIGFIGLGLMGAPMAGHLMDAGYELSVYNRTKSKADALVTRGARYCDTPGACAKGQDAVITIVGYPADVEELYLGADGILDNLAPGAYTADMTTSSPTLAARIYEEAKNRGIYALDAPVTGGDMGARAGTLNILVGGDEDAFNAMRPVFAAMGSNIIYEGAAGAGQKTKAANQIAIAGALAGACEAFAYAKTMGLDVEKVFASISGGAAASFQMSHMVCMALDGNFAPGFMLKHFIKDMRIGAETGIGCGLRLPVLMQVLTEARDLEEKGLGTEGTQTLLKYYEK</sequence>
<keyword evidence="8" id="KW-1185">Reference proteome</keyword>
<dbReference type="RefSeq" id="WP_009349015.1">
    <property type="nucleotide sequence ID" value="NZ_GL638127.1"/>
</dbReference>
<dbReference type="GO" id="GO:0016491">
    <property type="term" value="F:oxidoreductase activity"/>
    <property type="evidence" value="ECO:0007669"/>
    <property type="project" value="UniProtKB-KW"/>
</dbReference>
<name>E7N061_9FIRM</name>
<feature type="domain" description="6-phosphogluconate dehydrogenase NADP-binding" evidence="5">
    <location>
        <begin position="3"/>
        <end position="160"/>
    </location>
</feature>
<dbReference type="Pfam" id="PF14833">
    <property type="entry name" value="NAD_binding_11"/>
    <property type="match status" value="1"/>
</dbReference>
<dbReference type="Pfam" id="PF03446">
    <property type="entry name" value="NAD_binding_2"/>
    <property type="match status" value="1"/>
</dbReference>
<dbReference type="Gene3D" id="1.10.1040.10">
    <property type="entry name" value="N-(1-d-carboxylethyl)-l-norvaline Dehydrogenase, domain 2"/>
    <property type="match status" value="1"/>
</dbReference>
<dbReference type="InterPro" id="IPR015815">
    <property type="entry name" value="HIBADH-related"/>
</dbReference>
<dbReference type="STRING" id="749551.HMPREF9555_00354"/>
<dbReference type="GO" id="GO:0051287">
    <property type="term" value="F:NAD binding"/>
    <property type="evidence" value="ECO:0007669"/>
    <property type="project" value="InterPro"/>
</dbReference>
<dbReference type="AlphaFoldDB" id="E7N061"/>
<dbReference type="InterPro" id="IPR029154">
    <property type="entry name" value="HIBADH-like_NADP-bd"/>
</dbReference>
<evidence type="ECO:0000259" key="6">
    <source>
        <dbReference type="Pfam" id="PF14833"/>
    </source>
</evidence>
<gene>
    <name evidence="7" type="ORF">HMPREF9555_00354</name>
</gene>
<protein>
    <submittedName>
        <fullName evidence="7">Phosphogluconate dehydrogenase (Decarboxylating), NAD binding domain protein</fullName>
    </submittedName>
</protein>
<feature type="active site" evidence="4">
    <location>
        <position position="171"/>
    </location>
</feature>
<evidence type="ECO:0000256" key="3">
    <source>
        <dbReference type="ARBA" id="ARBA00023027"/>
    </source>
</evidence>
<keyword evidence="3" id="KW-0520">NAD</keyword>
<dbReference type="HOGENOM" id="CLU_035117_1_0_9"/>
<dbReference type="InterPro" id="IPR036291">
    <property type="entry name" value="NAD(P)-bd_dom_sf"/>
</dbReference>
<dbReference type="PROSITE" id="PS00895">
    <property type="entry name" value="3_HYDROXYISOBUT_DH"/>
    <property type="match status" value="1"/>
</dbReference>
<dbReference type="PANTHER" id="PTHR43060">
    <property type="entry name" value="3-HYDROXYISOBUTYRATE DEHYDROGENASE-LIKE 1, MITOCHONDRIAL-RELATED"/>
    <property type="match status" value="1"/>
</dbReference>
<dbReference type="PIRSF" id="PIRSF000103">
    <property type="entry name" value="HIBADH"/>
    <property type="match status" value="1"/>
</dbReference>
<dbReference type="PANTHER" id="PTHR43060:SF15">
    <property type="entry name" value="3-HYDROXYISOBUTYRATE DEHYDROGENASE-LIKE 1, MITOCHONDRIAL-RELATED"/>
    <property type="match status" value="1"/>
</dbReference>
<dbReference type="InterPro" id="IPR013328">
    <property type="entry name" value="6PGD_dom2"/>
</dbReference>
<proteinExistence type="inferred from homology"/>
<feature type="domain" description="3-hydroxyisobutyrate dehydrogenase-like NAD-binding" evidence="6">
    <location>
        <begin position="165"/>
        <end position="285"/>
    </location>
</feature>
<dbReference type="InterPro" id="IPR002204">
    <property type="entry name" value="3-OH-isobutyrate_DH-rel_CS"/>
</dbReference>
<evidence type="ECO:0000256" key="1">
    <source>
        <dbReference type="ARBA" id="ARBA00009080"/>
    </source>
</evidence>
<accession>E7N061</accession>
<evidence type="ECO:0000313" key="8">
    <source>
        <dbReference type="Proteomes" id="UP000004633"/>
    </source>
</evidence>
<dbReference type="InterPro" id="IPR006115">
    <property type="entry name" value="6PGDH_NADP-bd"/>
</dbReference>
<comment type="similarity">
    <text evidence="1">Belongs to the HIBADH-related family.</text>
</comment>
<evidence type="ECO:0000256" key="4">
    <source>
        <dbReference type="PIRSR" id="PIRSR000103-1"/>
    </source>
</evidence>
<comment type="caution">
    <text evidence="7">The sequence shown here is derived from an EMBL/GenBank/DDBJ whole genome shotgun (WGS) entry which is preliminary data.</text>
</comment>